<name>A0ABN9VVX2_9DINO</name>
<evidence type="ECO:0000256" key="1">
    <source>
        <dbReference type="ARBA" id="ARBA00007119"/>
    </source>
</evidence>
<proteinExistence type="inferred from homology"/>
<gene>
    <name evidence="4" type="ORF">PCOR1329_LOCUS60935</name>
</gene>
<dbReference type="SUPFAM" id="SSF140959">
    <property type="entry name" value="Indolic compounds 2,3-dioxygenase-like"/>
    <property type="match status" value="1"/>
</dbReference>
<dbReference type="Proteomes" id="UP001189429">
    <property type="component" value="Unassembled WGS sequence"/>
</dbReference>
<keyword evidence="5" id="KW-1185">Reference proteome</keyword>
<reference evidence="4" key="1">
    <citation type="submission" date="2023-10" db="EMBL/GenBank/DDBJ databases">
        <authorList>
            <person name="Chen Y."/>
            <person name="Shah S."/>
            <person name="Dougan E. K."/>
            <person name="Thang M."/>
            <person name="Chan C."/>
        </authorList>
    </citation>
    <scope>NUCLEOTIDE SEQUENCE [LARGE SCALE GENOMIC DNA]</scope>
</reference>
<keyword evidence="2" id="KW-0479">Metal-binding</keyword>
<protein>
    <submittedName>
        <fullName evidence="4">Uncharacterized protein</fullName>
    </submittedName>
</protein>
<sequence>MGPRARDWTQGLSPALRDALVALNALARRLPALCTSEGPFRREVEATTDRLAALQDDRLLLGMPEMGREHLMVTLCHVAAGCCASQGGEGKKLPKCVDRPLQLIARSVGRPPRLEFTELVLANWCPARDMRSVAASSSSRPPAADGRPSLSSPLGPLRVAWRFLACPDEEWYRAVHIVLHEQARDLVSAIRVGQVAICDQNDLGVVGSLESISAWLNKFCDFFDGQFENKDSRTESVTFMRMEPFISHSSSNDLTLEETACWVYMSGSSPILPAVHAFLGVRFCAVRAPASPEADRLAEHLQHLVEECRTLMPRLHRVFVEELEKPGASLRQYSFQRFGNTSASVEQMHDLEVAYNDALNALVRYLSRRVHLVSRAFPALAVHFGIYHGEIEAFMRRSRLELLKMRRRAHRCLER</sequence>
<evidence type="ECO:0000313" key="5">
    <source>
        <dbReference type="Proteomes" id="UP001189429"/>
    </source>
</evidence>
<organism evidence="4 5">
    <name type="scientific">Prorocentrum cordatum</name>
    <dbReference type="NCBI Taxonomy" id="2364126"/>
    <lineage>
        <taxon>Eukaryota</taxon>
        <taxon>Sar</taxon>
        <taxon>Alveolata</taxon>
        <taxon>Dinophyceae</taxon>
        <taxon>Prorocentrales</taxon>
        <taxon>Prorocentraceae</taxon>
        <taxon>Prorocentrum</taxon>
    </lineage>
</organism>
<dbReference type="InterPro" id="IPR037217">
    <property type="entry name" value="Trp/Indoleamine_2_3_dOase-like"/>
</dbReference>
<dbReference type="Pfam" id="PF01231">
    <property type="entry name" value="IDO"/>
    <property type="match status" value="1"/>
</dbReference>
<evidence type="ECO:0000256" key="2">
    <source>
        <dbReference type="ARBA" id="ARBA00022723"/>
    </source>
</evidence>
<dbReference type="PANTHER" id="PTHR28657:SF5">
    <property type="entry name" value="INDOLEAMINE 2,3-DIOXYGENASE"/>
    <property type="match status" value="1"/>
</dbReference>
<comment type="caution">
    <text evidence="4">The sequence shown here is derived from an EMBL/GenBank/DDBJ whole genome shotgun (WGS) entry which is preliminary data.</text>
</comment>
<keyword evidence="3" id="KW-0408">Iron</keyword>
<dbReference type="InterPro" id="IPR000898">
    <property type="entry name" value="Indolamine_dOase"/>
</dbReference>
<dbReference type="Gene3D" id="1.20.58.480">
    <property type="match status" value="1"/>
</dbReference>
<evidence type="ECO:0000313" key="4">
    <source>
        <dbReference type="EMBL" id="CAK0876630.1"/>
    </source>
</evidence>
<evidence type="ECO:0000256" key="3">
    <source>
        <dbReference type="ARBA" id="ARBA00023004"/>
    </source>
</evidence>
<comment type="similarity">
    <text evidence="1">Belongs to the indoleamine 2,3-dioxygenase family.</text>
</comment>
<accession>A0ABN9VVX2</accession>
<dbReference type="EMBL" id="CAUYUJ010017649">
    <property type="protein sequence ID" value="CAK0876630.1"/>
    <property type="molecule type" value="Genomic_DNA"/>
</dbReference>
<dbReference type="PANTHER" id="PTHR28657">
    <property type="entry name" value="INDOLEAMINE 2,3-DIOXYGENASE"/>
    <property type="match status" value="1"/>
</dbReference>